<accession>A0A645GTW8</accession>
<dbReference type="AlphaFoldDB" id="A0A645GTW8"/>
<evidence type="ECO:0000313" key="1">
    <source>
        <dbReference type="EMBL" id="MPN29422.1"/>
    </source>
</evidence>
<organism evidence="1">
    <name type="scientific">bioreactor metagenome</name>
    <dbReference type="NCBI Taxonomy" id="1076179"/>
    <lineage>
        <taxon>unclassified sequences</taxon>
        <taxon>metagenomes</taxon>
        <taxon>ecological metagenomes</taxon>
    </lineage>
</organism>
<comment type="caution">
    <text evidence="1">The sequence shown here is derived from an EMBL/GenBank/DDBJ whole genome shotgun (WGS) entry which is preliminary data.</text>
</comment>
<sequence length="137" mass="14996">MLLQKIGHDFQRIASMAVIRIGVGNVFAPCGSDATVPRGVNCLALLNAEIFDQWVARLELLGHNTFVFGRARINDDYLQAALMKQSLAGQVLKAAPDKELRFIRGNDGGYQRSVQAGIWCTRTRCRIGAHIGEGVLS</sequence>
<reference evidence="1" key="1">
    <citation type="submission" date="2019-08" db="EMBL/GenBank/DDBJ databases">
        <authorList>
            <person name="Kucharzyk K."/>
            <person name="Murdoch R.W."/>
            <person name="Higgins S."/>
            <person name="Loffler F."/>
        </authorList>
    </citation>
    <scope>NUCLEOTIDE SEQUENCE</scope>
</reference>
<protein>
    <submittedName>
        <fullName evidence="1">Uncharacterized protein</fullName>
    </submittedName>
</protein>
<gene>
    <name evidence="1" type="ORF">SDC9_176875</name>
</gene>
<name>A0A645GTW8_9ZZZZ</name>
<dbReference type="EMBL" id="VSSQ01080116">
    <property type="protein sequence ID" value="MPN29422.1"/>
    <property type="molecule type" value="Genomic_DNA"/>
</dbReference>
<proteinExistence type="predicted"/>